<evidence type="ECO:0000313" key="13">
    <source>
        <dbReference type="Proteomes" id="UP001497497"/>
    </source>
</evidence>
<dbReference type="FunFam" id="2.60.40.60:FF:000118">
    <property type="entry name" value="protocadherin Fat 4"/>
    <property type="match status" value="1"/>
</dbReference>
<dbReference type="InterPro" id="IPR002126">
    <property type="entry name" value="Cadherin-like_dom"/>
</dbReference>
<keyword evidence="4" id="KW-0677">Repeat</keyword>
<dbReference type="GO" id="GO:0005911">
    <property type="term" value="C:cell-cell junction"/>
    <property type="evidence" value="ECO:0007669"/>
    <property type="project" value="TreeGrafter"/>
</dbReference>
<dbReference type="Pfam" id="PF00028">
    <property type="entry name" value="Cadherin"/>
    <property type="match status" value="1"/>
</dbReference>
<dbReference type="Gene3D" id="2.60.40.60">
    <property type="entry name" value="Cadherins"/>
    <property type="match status" value="2"/>
</dbReference>
<evidence type="ECO:0000256" key="4">
    <source>
        <dbReference type="ARBA" id="ARBA00022737"/>
    </source>
</evidence>
<dbReference type="PRINTS" id="PR00205">
    <property type="entry name" value="CADHERIN"/>
</dbReference>
<keyword evidence="5 10" id="KW-0106">Calcium</keyword>
<dbReference type="EMBL" id="CAXITT010000057">
    <property type="protein sequence ID" value="CAL1529849.1"/>
    <property type="molecule type" value="Genomic_DNA"/>
</dbReference>
<evidence type="ECO:0000259" key="11">
    <source>
        <dbReference type="PROSITE" id="PS50268"/>
    </source>
</evidence>
<evidence type="ECO:0000256" key="2">
    <source>
        <dbReference type="ARBA" id="ARBA00022692"/>
    </source>
</evidence>
<evidence type="ECO:0000256" key="10">
    <source>
        <dbReference type="PROSITE-ProRule" id="PRU00043"/>
    </source>
</evidence>
<name>A0AAV2H819_LYMST</name>
<keyword evidence="7" id="KW-1133">Transmembrane helix</keyword>
<organism evidence="12 13">
    <name type="scientific">Lymnaea stagnalis</name>
    <name type="common">Great pond snail</name>
    <name type="synonym">Helix stagnalis</name>
    <dbReference type="NCBI Taxonomy" id="6523"/>
    <lineage>
        <taxon>Eukaryota</taxon>
        <taxon>Metazoa</taxon>
        <taxon>Spiralia</taxon>
        <taxon>Lophotrochozoa</taxon>
        <taxon>Mollusca</taxon>
        <taxon>Gastropoda</taxon>
        <taxon>Heterobranchia</taxon>
        <taxon>Euthyneura</taxon>
        <taxon>Panpulmonata</taxon>
        <taxon>Hygrophila</taxon>
        <taxon>Lymnaeoidea</taxon>
        <taxon>Lymnaeidae</taxon>
        <taxon>Lymnaea</taxon>
    </lineage>
</organism>
<dbReference type="PANTHER" id="PTHR24025">
    <property type="entry name" value="DESMOGLEIN FAMILY MEMBER"/>
    <property type="match status" value="1"/>
</dbReference>
<evidence type="ECO:0000256" key="9">
    <source>
        <dbReference type="ARBA" id="ARBA00023180"/>
    </source>
</evidence>
<dbReference type="InterPro" id="IPR050971">
    <property type="entry name" value="Cadherin-domain_protein"/>
</dbReference>
<dbReference type="GO" id="GO:0005509">
    <property type="term" value="F:calcium ion binding"/>
    <property type="evidence" value="ECO:0007669"/>
    <property type="project" value="UniProtKB-UniRule"/>
</dbReference>
<keyword evidence="2" id="KW-0812">Transmembrane</keyword>
<keyword evidence="9" id="KW-0325">Glycoprotein</keyword>
<dbReference type="CDD" id="cd11304">
    <property type="entry name" value="Cadherin_repeat"/>
    <property type="match status" value="2"/>
</dbReference>
<comment type="subcellular location">
    <subcellularLocation>
        <location evidence="1">Membrane</location>
        <topology evidence="1">Single-pass type I membrane protein</topology>
    </subcellularLocation>
</comment>
<dbReference type="AlphaFoldDB" id="A0AAV2H819"/>
<feature type="domain" description="Cadherin" evidence="11">
    <location>
        <begin position="193"/>
        <end position="301"/>
    </location>
</feature>
<dbReference type="GO" id="GO:0007156">
    <property type="term" value="P:homophilic cell adhesion via plasma membrane adhesion molecules"/>
    <property type="evidence" value="ECO:0007669"/>
    <property type="project" value="InterPro"/>
</dbReference>
<dbReference type="SMART" id="SM00112">
    <property type="entry name" value="CA"/>
    <property type="match status" value="2"/>
</dbReference>
<evidence type="ECO:0000256" key="6">
    <source>
        <dbReference type="ARBA" id="ARBA00022889"/>
    </source>
</evidence>
<dbReference type="PROSITE" id="PS50268">
    <property type="entry name" value="CADHERIN_2"/>
    <property type="match status" value="3"/>
</dbReference>
<evidence type="ECO:0000256" key="1">
    <source>
        <dbReference type="ARBA" id="ARBA00004479"/>
    </source>
</evidence>
<reference evidence="12 13" key="1">
    <citation type="submission" date="2024-04" db="EMBL/GenBank/DDBJ databases">
        <authorList>
            <consortium name="Genoscope - CEA"/>
            <person name="William W."/>
        </authorList>
    </citation>
    <scope>NUCLEOTIDE SEQUENCE [LARGE SCALE GENOMIC DNA]</scope>
</reference>
<dbReference type="Proteomes" id="UP001497497">
    <property type="component" value="Unassembled WGS sequence"/>
</dbReference>
<feature type="domain" description="Cadherin" evidence="11">
    <location>
        <begin position="70"/>
        <end position="192"/>
    </location>
</feature>
<dbReference type="PROSITE" id="PS00232">
    <property type="entry name" value="CADHERIN_1"/>
    <property type="match status" value="2"/>
</dbReference>
<accession>A0AAV2H819</accession>
<dbReference type="InterPro" id="IPR015919">
    <property type="entry name" value="Cadherin-like_sf"/>
</dbReference>
<keyword evidence="8" id="KW-0472">Membrane</keyword>
<gene>
    <name evidence="12" type="ORF">GSLYS_00003982001</name>
</gene>
<dbReference type="PANTHER" id="PTHR24025:SF23">
    <property type="entry name" value="NEURAL-CADHERIN"/>
    <property type="match status" value="1"/>
</dbReference>
<comment type="caution">
    <text evidence="12">The sequence shown here is derived from an EMBL/GenBank/DDBJ whole genome shotgun (WGS) entry which is preliminary data.</text>
</comment>
<evidence type="ECO:0000256" key="8">
    <source>
        <dbReference type="ARBA" id="ARBA00023136"/>
    </source>
</evidence>
<feature type="domain" description="Cadherin" evidence="11">
    <location>
        <begin position="7"/>
        <end position="69"/>
    </location>
</feature>
<keyword evidence="6" id="KW-0130">Cell adhesion</keyword>
<dbReference type="InterPro" id="IPR020894">
    <property type="entry name" value="Cadherin_CS"/>
</dbReference>
<protein>
    <recommendedName>
        <fullName evidence="11">Cadherin domain-containing protein</fullName>
    </recommendedName>
</protein>
<dbReference type="SUPFAM" id="SSF49313">
    <property type="entry name" value="Cadherin-like"/>
    <property type="match status" value="3"/>
</dbReference>
<dbReference type="GO" id="GO:0005886">
    <property type="term" value="C:plasma membrane"/>
    <property type="evidence" value="ECO:0007669"/>
    <property type="project" value="InterPro"/>
</dbReference>
<evidence type="ECO:0000256" key="7">
    <source>
        <dbReference type="ARBA" id="ARBA00022989"/>
    </source>
</evidence>
<keyword evidence="13" id="KW-1185">Reference proteome</keyword>
<sequence>MEPYQSISVGKALDADTDEVRNRGGFYLINVTATEVPVNSSVVLNQSTSVSITQVSITILDADDNLPMFNQKEYNATVPENTPLGVPLSVTPIIFVEDKDQGINSRFNLSVTKDGMPYKDFLTLPAEGQTIQGRSSITITVGNSSILDFETRTNITFQIVATSVDQSGRAKNSTTVTIFLKIEDINDNSPTFPTQPNSFNVSENATVGYLIATIKAVDVDTGDYGKVTYRLEESGFDGEFLINNNTGELRVAKSLDREQRSSYMLIVDATDSPSLPDDQRRRSRFSIGVHVMDVNDNSPVWAQVIPFITVLENTAVNTSVAELWATDSD</sequence>
<keyword evidence="3" id="KW-0732">Signal</keyword>
<evidence type="ECO:0000256" key="3">
    <source>
        <dbReference type="ARBA" id="ARBA00022729"/>
    </source>
</evidence>
<evidence type="ECO:0000313" key="12">
    <source>
        <dbReference type="EMBL" id="CAL1529849.1"/>
    </source>
</evidence>
<feature type="non-terminal residue" evidence="12">
    <location>
        <position position="329"/>
    </location>
</feature>
<proteinExistence type="predicted"/>
<evidence type="ECO:0000256" key="5">
    <source>
        <dbReference type="ARBA" id="ARBA00022837"/>
    </source>
</evidence>